<gene>
    <name evidence="1" type="ORF">SV7mr_27640</name>
</gene>
<proteinExistence type="predicted"/>
<keyword evidence="2" id="KW-1185">Reference proteome</keyword>
<dbReference type="OrthoDB" id="276949at2"/>
<dbReference type="AlphaFoldDB" id="A0A517SVT3"/>
<name>A0A517SVT3_9BACT</name>
<evidence type="ECO:0000313" key="1">
    <source>
        <dbReference type="EMBL" id="QDT60244.1"/>
    </source>
</evidence>
<organism evidence="1 2">
    <name type="scientific">Stieleria bergensis</name>
    <dbReference type="NCBI Taxonomy" id="2528025"/>
    <lineage>
        <taxon>Bacteria</taxon>
        <taxon>Pseudomonadati</taxon>
        <taxon>Planctomycetota</taxon>
        <taxon>Planctomycetia</taxon>
        <taxon>Pirellulales</taxon>
        <taxon>Pirellulaceae</taxon>
        <taxon>Stieleria</taxon>
    </lineage>
</organism>
<reference evidence="1 2" key="1">
    <citation type="submission" date="2019-02" db="EMBL/GenBank/DDBJ databases">
        <title>Deep-cultivation of Planctomycetes and their phenomic and genomic characterization uncovers novel biology.</title>
        <authorList>
            <person name="Wiegand S."/>
            <person name="Jogler M."/>
            <person name="Boedeker C."/>
            <person name="Pinto D."/>
            <person name="Vollmers J."/>
            <person name="Rivas-Marin E."/>
            <person name="Kohn T."/>
            <person name="Peeters S.H."/>
            <person name="Heuer A."/>
            <person name="Rast P."/>
            <person name="Oberbeckmann S."/>
            <person name="Bunk B."/>
            <person name="Jeske O."/>
            <person name="Meyerdierks A."/>
            <person name="Storesund J.E."/>
            <person name="Kallscheuer N."/>
            <person name="Luecker S."/>
            <person name="Lage O.M."/>
            <person name="Pohl T."/>
            <person name="Merkel B.J."/>
            <person name="Hornburger P."/>
            <person name="Mueller R.-W."/>
            <person name="Bruemmer F."/>
            <person name="Labrenz M."/>
            <person name="Spormann A.M."/>
            <person name="Op den Camp H."/>
            <person name="Overmann J."/>
            <person name="Amann R."/>
            <person name="Jetten M.S.M."/>
            <person name="Mascher T."/>
            <person name="Medema M.H."/>
            <person name="Devos D.P."/>
            <person name="Kaster A.-K."/>
            <person name="Ovreas L."/>
            <person name="Rohde M."/>
            <person name="Galperin M.Y."/>
            <person name="Jogler C."/>
        </authorList>
    </citation>
    <scope>NUCLEOTIDE SEQUENCE [LARGE SCALE GENOMIC DNA]</scope>
    <source>
        <strain evidence="1 2">SV_7m_r</strain>
    </source>
</reference>
<sequence length="163" mass="18029">MVPLRVGFVFVGGIVLLCFARLGIAARYDVRPNATLTRQEVLVDPDLCRPAAAHRFDDSVPVVITTGRDQQPGIAQHDDNKNELVDDRYETGSLGSDDLCLGPVNGNPLLDHMYRQRLDDPSSMVLSHGQFVPIHADDSPNPPAERYLTKPYGWLIVNESLSH</sequence>
<dbReference type="EMBL" id="CP036272">
    <property type="protein sequence ID" value="QDT60244.1"/>
    <property type="molecule type" value="Genomic_DNA"/>
</dbReference>
<dbReference type="Proteomes" id="UP000315003">
    <property type="component" value="Chromosome"/>
</dbReference>
<protein>
    <submittedName>
        <fullName evidence="1">Uncharacterized protein</fullName>
    </submittedName>
</protein>
<dbReference type="RefSeq" id="WP_145272621.1">
    <property type="nucleotide sequence ID" value="NZ_CP036272.1"/>
</dbReference>
<evidence type="ECO:0000313" key="2">
    <source>
        <dbReference type="Proteomes" id="UP000315003"/>
    </source>
</evidence>
<accession>A0A517SVT3</accession>